<evidence type="ECO:0000313" key="3">
    <source>
        <dbReference type="Proteomes" id="UP001595539"/>
    </source>
</evidence>
<dbReference type="EMBL" id="JBHRXY010000025">
    <property type="protein sequence ID" value="MFC3631312.1"/>
    <property type="molecule type" value="Genomic_DNA"/>
</dbReference>
<sequence length="128" mass="12915">MGRLSDRRTILMAVAAAAALGGGAGPARSGDLDVTIGFEGGGIIPKGRLAVYLDGGAGAQATSERTTIESGGGSTTASLSLPLPDTNMSAPRQIVAELQRPDGWLLARGSAQIEAGSPVVITLYTVMY</sequence>
<comment type="caution">
    <text evidence="2">The sequence shown here is derived from an EMBL/GenBank/DDBJ whole genome shotgun (WGS) entry which is preliminary data.</text>
</comment>
<proteinExistence type="predicted"/>
<evidence type="ECO:0000313" key="2">
    <source>
        <dbReference type="EMBL" id="MFC3631312.1"/>
    </source>
</evidence>
<reference evidence="3" key="1">
    <citation type="journal article" date="2019" name="Int. J. Syst. Evol. Microbiol.">
        <title>The Global Catalogue of Microorganisms (GCM) 10K type strain sequencing project: providing services to taxonomists for standard genome sequencing and annotation.</title>
        <authorList>
            <consortium name="The Broad Institute Genomics Platform"/>
            <consortium name="The Broad Institute Genome Sequencing Center for Infectious Disease"/>
            <person name="Wu L."/>
            <person name="Ma J."/>
        </authorList>
    </citation>
    <scope>NUCLEOTIDE SEQUENCE [LARGE SCALE GENOMIC DNA]</scope>
    <source>
        <strain evidence="3">KCTC 42473</strain>
    </source>
</reference>
<organism evidence="2 3">
    <name type="scientific">Paracoccus angustae</name>
    <dbReference type="NCBI Taxonomy" id="1671480"/>
    <lineage>
        <taxon>Bacteria</taxon>
        <taxon>Pseudomonadati</taxon>
        <taxon>Pseudomonadota</taxon>
        <taxon>Alphaproteobacteria</taxon>
        <taxon>Rhodobacterales</taxon>
        <taxon>Paracoccaceae</taxon>
        <taxon>Paracoccus</taxon>
    </lineage>
</organism>
<dbReference type="Proteomes" id="UP001595539">
    <property type="component" value="Unassembled WGS sequence"/>
</dbReference>
<gene>
    <name evidence="2" type="ORF">ACFOM8_17900</name>
</gene>
<feature type="region of interest" description="Disordered" evidence="1">
    <location>
        <begin position="62"/>
        <end position="83"/>
    </location>
</feature>
<name>A0ABV7U888_9RHOB</name>
<dbReference type="RefSeq" id="WP_377763544.1">
    <property type="nucleotide sequence ID" value="NZ_JBHRXY010000025.1"/>
</dbReference>
<accession>A0ABV7U888</accession>
<evidence type="ECO:0000256" key="1">
    <source>
        <dbReference type="SAM" id="MobiDB-lite"/>
    </source>
</evidence>
<keyword evidence="3" id="KW-1185">Reference proteome</keyword>
<protein>
    <submittedName>
        <fullName evidence="2">Uncharacterized protein</fullName>
    </submittedName>
</protein>